<proteinExistence type="predicted"/>
<comment type="caution">
    <text evidence="1">The sequence shown here is derived from an EMBL/GenBank/DDBJ whole genome shotgun (WGS) entry which is preliminary data.</text>
</comment>
<gene>
    <name evidence="1" type="ORF">ACFPRC_16220</name>
</gene>
<keyword evidence="2" id="KW-1185">Reference proteome</keyword>
<accession>A0ABV9WXK9</accession>
<organism evidence="1 2">
    <name type="scientific">Streptomyces lienomycini</name>
    <dbReference type="NCBI Taxonomy" id="284035"/>
    <lineage>
        <taxon>Bacteria</taxon>
        <taxon>Bacillati</taxon>
        <taxon>Actinomycetota</taxon>
        <taxon>Actinomycetes</taxon>
        <taxon>Kitasatosporales</taxon>
        <taxon>Streptomycetaceae</taxon>
        <taxon>Streptomyces</taxon>
    </lineage>
</organism>
<reference evidence="2" key="1">
    <citation type="journal article" date="2019" name="Int. J. Syst. Evol. Microbiol.">
        <title>The Global Catalogue of Microorganisms (GCM) 10K type strain sequencing project: providing services to taxonomists for standard genome sequencing and annotation.</title>
        <authorList>
            <consortium name="The Broad Institute Genomics Platform"/>
            <consortium name="The Broad Institute Genome Sequencing Center for Infectious Disease"/>
            <person name="Wu L."/>
            <person name="Ma J."/>
        </authorList>
    </citation>
    <scope>NUCLEOTIDE SEQUENCE [LARGE SCALE GENOMIC DNA]</scope>
    <source>
        <strain evidence="2">CGMCC 4.1542</strain>
    </source>
</reference>
<dbReference type="Proteomes" id="UP001595855">
    <property type="component" value="Unassembled WGS sequence"/>
</dbReference>
<protein>
    <submittedName>
        <fullName evidence="1">Uncharacterized protein</fullName>
    </submittedName>
</protein>
<sequence length="42" mass="4294">MGIHVGQEPVEPLHDVHLGWIVEIGDGFADGAGSVLSAARGV</sequence>
<dbReference type="RefSeq" id="WP_271417277.1">
    <property type="nucleotide sequence ID" value="NZ_BAAATN010000005.1"/>
</dbReference>
<evidence type="ECO:0000313" key="2">
    <source>
        <dbReference type="Proteomes" id="UP001595855"/>
    </source>
</evidence>
<name>A0ABV9WXK9_9ACTN</name>
<dbReference type="EMBL" id="JBHSJO010000001">
    <property type="protein sequence ID" value="MFC5016423.1"/>
    <property type="molecule type" value="Genomic_DNA"/>
</dbReference>
<evidence type="ECO:0000313" key="1">
    <source>
        <dbReference type="EMBL" id="MFC5016423.1"/>
    </source>
</evidence>